<gene>
    <name evidence="2" type="ORF">FHS23_003602</name>
</gene>
<accession>A0A839S486</accession>
<keyword evidence="1" id="KW-0812">Transmembrane</keyword>
<evidence type="ECO:0000313" key="2">
    <source>
        <dbReference type="EMBL" id="MBB3052568.1"/>
    </source>
</evidence>
<dbReference type="RefSeq" id="WP_183657001.1">
    <property type="nucleotide sequence ID" value="NZ_JACHWU010000004.1"/>
</dbReference>
<organism evidence="2 3">
    <name type="scientific">Prauserella isguenensis</name>
    <dbReference type="NCBI Taxonomy" id="1470180"/>
    <lineage>
        <taxon>Bacteria</taxon>
        <taxon>Bacillati</taxon>
        <taxon>Actinomycetota</taxon>
        <taxon>Actinomycetes</taxon>
        <taxon>Pseudonocardiales</taxon>
        <taxon>Pseudonocardiaceae</taxon>
        <taxon>Prauserella</taxon>
    </lineage>
</organism>
<evidence type="ECO:0000256" key="1">
    <source>
        <dbReference type="SAM" id="Phobius"/>
    </source>
</evidence>
<sequence>MTMGVAADSGQDLSRTTIGVLADPDLPSDLARSLADIMPGRLGERLSGEAEWTVDRARDPFESMFPDVDRFVDKAYERVRETGWDLSVALTDLPLRRATGRVVLAEVKPPQQVILISVPALGGVNVLRRLRRLVVALVVHLRRTDVASCGAAAEELQRELGSFRVHVDDDTDELEIACHGRSGVPRLLAGMVRANRPWRLVVGMSTALAGALTGASFGVLYYSVWLLATVMGPVRLAVAASAAVVVLAGWTIVGHSLWESHGPDSVEWNGNSAMPGPS</sequence>
<dbReference type="Proteomes" id="UP000550714">
    <property type="component" value="Unassembled WGS sequence"/>
</dbReference>
<dbReference type="AlphaFoldDB" id="A0A839S486"/>
<keyword evidence="3" id="KW-1185">Reference proteome</keyword>
<proteinExistence type="predicted"/>
<feature type="transmembrane region" description="Helical" evidence="1">
    <location>
        <begin position="234"/>
        <end position="253"/>
    </location>
</feature>
<keyword evidence="1" id="KW-0472">Membrane</keyword>
<protein>
    <submittedName>
        <fullName evidence="2">Uncharacterized protein</fullName>
    </submittedName>
</protein>
<feature type="transmembrane region" description="Helical" evidence="1">
    <location>
        <begin position="200"/>
        <end position="222"/>
    </location>
</feature>
<comment type="caution">
    <text evidence="2">The sequence shown here is derived from an EMBL/GenBank/DDBJ whole genome shotgun (WGS) entry which is preliminary data.</text>
</comment>
<reference evidence="2 3" key="1">
    <citation type="submission" date="2020-08" db="EMBL/GenBank/DDBJ databases">
        <title>Genomic Encyclopedia of Type Strains, Phase III (KMG-III): the genomes of soil and plant-associated and newly described type strains.</title>
        <authorList>
            <person name="Whitman W."/>
        </authorList>
    </citation>
    <scope>NUCLEOTIDE SEQUENCE [LARGE SCALE GENOMIC DNA]</scope>
    <source>
        <strain evidence="2 3">CECT 8577</strain>
    </source>
</reference>
<name>A0A839S486_9PSEU</name>
<dbReference type="EMBL" id="JACHWU010000004">
    <property type="protein sequence ID" value="MBB3052568.1"/>
    <property type="molecule type" value="Genomic_DNA"/>
</dbReference>
<keyword evidence="1" id="KW-1133">Transmembrane helix</keyword>
<evidence type="ECO:0000313" key="3">
    <source>
        <dbReference type="Proteomes" id="UP000550714"/>
    </source>
</evidence>